<sequence>MIKKHFLITLAVGIIALLTLSFVQQATVKKYKCLIQLTNYKGEGAYIVVSLINPEGKYEQTLQILGDDPEWYDDLTQWWKFYGKRQTIDGITGATISGGERAVKILTIDDSKLNKGYKIRFETAVEDEYYYAKDAEVEFKTENLNTKIEGKGYIRYVRLMPND</sequence>
<evidence type="ECO:0000313" key="2">
    <source>
        <dbReference type="Proteomes" id="UP000250169"/>
    </source>
</evidence>
<dbReference type="EMBL" id="UAVS01000009">
    <property type="protein sequence ID" value="SQA95145.1"/>
    <property type="molecule type" value="Genomic_DNA"/>
</dbReference>
<name>A0A2X2T7D0_CAPOC</name>
<proteinExistence type="predicted"/>
<protein>
    <submittedName>
        <fullName evidence="1">Predicted periplasmic protein</fullName>
    </submittedName>
</protein>
<dbReference type="Proteomes" id="UP000250169">
    <property type="component" value="Unassembled WGS sequence"/>
</dbReference>
<evidence type="ECO:0000313" key="1">
    <source>
        <dbReference type="EMBL" id="SQA95145.1"/>
    </source>
</evidence>
<reference evidence="1 2" key="1">
    <citation type="submission" date="2018-06" db="EMBL/GenBank/DDBJ databases">
        <authorList>
            <consortium name="Pathogen Informatics"/>
            <person name="Doyle S."/>
        </authorList>
    </citation>
    <scope>NUCLEOTIDE SEQUENCE [LARGE SCALE GENOMIC DNA]</scope>
    <source>
        <strain evidence="1 2">NCTC11545</strain>
    </source>
</reference>
<gene>
    <name evidence="1" type="ORF">NCTC11545_02361</name>
</gene>
<dbReference type="InterPro" id="IPR014469">
    <property type="entry name" value="DUF2271"/>
</dbReference>
<dbReference type="Pfam" id="PF10029">
    <property type="entry name" value="DUF2271"/>
    <property type="match status" value="1"/>
</dbReference>
<organism evidence="1 2">
    <name type="scientific">Capnocytophaga ochracea</name>
    <dbReference type="NCBI Taxonomy" id="1018"/>
    <lineage>
        <taxon>Bacteria</taxon>
        <taxon>Pseudomonadati</taxon>
        <taxon>Bacteroidota</taxon>
        <taxon>Flavobacteriia</taxon>
        <taxon>Flavobacteriales</taxon>
        <taxon>Flavobacteriaceae</taxon>
        <taxon>Capnocytophaga</taxon>
    </lineage>
</organism>
<accession>A0A2X2T7D0</accession>
<dbReference type="AlphaFoldDB" id="A0A2X2T7D0"/>
<dbReference type="RefSeq" id="WP_048747467.1">
    <property type="nucleotide sequence ID" value="NZ_JVFB01000057.1"/>
</dbReference>